<dbReference type="InterPro" id="IPR023296">
    <property type="entry name" value="Glyco_hydro_beta-prop_sf"/>
</dbReference>
<keyword evidence="2" id="KW-0858">Xylan degradation</keyword>
<protein>
    <submittedName>
        <fullName evidence="6">Family 43 glycosylhydrolase</fullName>
    </submittedName>
</protein>
<comment type="similarity">
    <text evidence="1">Belongs to the glycosyl hydrolase 43 family.</text>
</comment>
<evidence type="ECO:0000313" key="7">
    <source>
        <dbReference type="Proteomes" id="UP000503278"/>
    </source>
</evidence>
<reference evidence="6 7" key="1">
    <citation type="submission" date="2020-04" db="EMBL/GenBank/DDBJ databases">
        <title>Genome sequencing of novel species.</title>
        <authorList>
            <person name="Heo J."/>
            <person name="Kim S.-J."/>
            <person name="Kim J.-S."/>
            <person name="Hong S.-B."/>
            <person name="Kwon S.-W."/>
        </authorList>
    </citation>
    <scope>NUCLEOTIDE SEQUENCE [LARGE SCALE GENOMIC DNA]</scope>
    <source>
        <strain evidence="6 7">F39-2</strain>
    </source>
</reference>
<dbReference type="KEGG" id="mrob:HH214_09725"/>
<dbReference type="Gene3D" id="2.60.40.2340">
    <property type="match status" value="1"/>
</dbReference>
<dbReference type="CDD" id="cd08983">
    <property type="entry name" value="GH43_Bt3655-like"/>
    <property type="match status" value="1"/>
</dbReference>
<dbReference type="SUPFAM" id="SSF75005">
    <property type="entry name" value="Arabinanase/levansucrase/invertase"/>
    <property type="match status" value="2"/>
</dbReference>
<dbReference type="CDD" id="cd18828">
    <property type="entry name" value="GH43_BT3675-like"/>
    <property type="match status" value="1"/>
</dbReference>
<dbReference type="PANTHER" id="PTHR43772:SF2">
    <property type="entry name" value="PUTATIVE (AFU_ORTHOLOGUE AFUA_2G04480)-RELATED"/>
    <property type="match status" value="1"/>
</dbReference>
<dbReference type="Proteomes" id="UP000503278">
    <property type="component" value="Chromosome"/>
</dbReference>
<dbReference type="AlphaFoldDB" id="A0A7L5E4W7"/>
<keyword evidence="5" id="KW-0326">Glycosidase</keyword>
<dbReference type="InterPro" id="IPR052176">
    <property type="entry name" value="Glycosyl_Hydrlase_43_Enz"/>
</dbReference>
<organism evidence="6 7">
    <name type="scientific">Mucilaginibacter robiniae</name>
    <dbReference type="NCBI Taxonomy" id="2728022"/>
    <lineage>
        <taxon>Bacteria</taxon>
        <taxon>Pseudomonadati</taxon>
        <taxon>Bacteroidota</taxon>
        <taxon>Sphingobacteriia</taxon>
        <taxon>Sphingobacteriales</taxon>
        <taxon>Sphingobacteriaceae</taxon>
        <taxon>Mucilaginibacter</taxon>
    </lineage>
</organism>
<name>A0A7L5E4W7_9SPHI</name>
<evidence type="ECO:0000313" key="6">
    <source>
        <dbReference type="EMBL" id="QJD98360.1"/>
    </source>
</evidence>
<evidence type="ECO:0000256" key="2">
    <source>
        <dbReference type="ARBA" id="ARBA00022651"/>
    </source>
</evidence>
<dbReference type="Pfam" id="PF04616">
    <property type="entry name" value="Glyco_hydro_43"/>
    <property type="match status" value="2"/>
</dbReference>
<evidence type="ECO:0000256" key="5">
    <source>
        <dbReference type="ARBA" id="ARBA00023295"/>
    </source>
</evidence>
<evidence type="ECO:0000256" key="4">
    <source>
        <dbReference type="ARBA" id="ARBA00023277"/>
    </source>
</evidence>
<accession>A0A7L5E4W7</accession>
<evidence type="ECO:0000256" key="3">
    <source>
        <dbReference type="ARBA" id="ARBA00022801"/>
    </source>
</evidence>
<keyword evidence="7" id="KW-1185">Reference proteome</keyword>
<gene>
    <name evidence="6" type="ORF">HH214_09725</name>
</gene>
<dbReference type="PANTHER" id="PTHR43772">
    <property type="entry name" value="ENDO-1,4-BETA-XYLANASE"/>
    <property type="match status" value="1"/>
</dbReference>
<dbReference type="Gene3D" id="2.115.10.20">
    <property type="entry name" value="Glycosyl hydrolase domain, family 43"/>
    <property type="match status" value="2"/>
</dbReference>
<dbReference type="GO" id="GO:0004553">
    <property type="term" value="F:hydrolase activity, hydrolyzing O-glycosyl compounds"/>
    <property type="evidence" value="ECO:0007669"/>
    <property type="project" value="InterPro"/>
</dbReference>
<proteinExistence type="inferred from homology"/>
<evidence type="ECO:0000256" key="1">
    <source>
        <dbReference type="ARBA" id="ARBA00009865"/>
    </source>
</evidence>
<sequence>MLLVGVSYAQKVQQPYSAYLFTYFTGNGKGAEAIRFAISADGYHYRALNYNEPILNSAEISATGGVRDPHILRGADGKTFYMVATDMVAANGWDSNRGMVLMKSSDLLHWTSSKVNIPQAFTQFADVNRVWAPQTIYDDKTGKYMLYFSMRAGKEPDKIYYAYANKDFTALETLPEQLFFNPTGGACIDGDIIVKDGKYHLFFKTEGEGAGIKIAVSDKLTEGYVLQNKFVQQTTDPVEGAGVFKLNNGKGYILMYDVYTKGRYQFTQTQDLKNFKVVDNEISMNFHPRHGTVMPITAKEAQALMRKWMTPEDVIQTVQAQDLRPINVNLDSAAHKLYLPVNPGTNLKTFKPTFMALPGAKVTPQTPINFAAGPVKYQVSIAGEKPVSYQLVAVKNHNPVLAGYYADPEILYAAKTGKFYLYPTSDGFTGWSGTYFKTFSSPDLVNWKDEGVILDLPKDVSWGKRNAWAPCIVEKKINGVYKYFYYFTAAQKIGVAVADNPTGPFTDSGKPLIEQHPEGTNRGQQIDPDVFTDPQTGKSYLYWGNVYMAGAELNEDMTSIKPGTTTIITPDRTFREGTYVFYRKGKYYFTWSEDDTRSENYRVRYGVADSPLGKINVPENNLVIAKNKEAGIYGTGHNSILQLPGTDEWYIVYHRFNYPKGITMGEAAGYNREVCIDKLEFNADGSIKPVVPTHKGIEPVTLSKK</sequence>
<dbReference type="InterPro" id="IPR006710">
    <property type="entry name" value="Glyco_hydro_43"/>
</dbReference>
<keyword evidence="4" id="KW-0119">Carbohydrate metabolism</keyword>
<keyword evidence="3 6" id="KW-0378">Hydrolase</keyword>
<dbReference type="GO" id="GO:0045493">
    <property type="term" value="P:xylan catabolic process"/>
    <property type="evidence" value="ECO:0007669"/>
    <property type="project" value="UniProtKB-KW"/>
</dbReference>
<keyword evidence="2" id="KW-0624">Polysaccharide degradation</keyword>
<dbReference type="EMBL" id="CP051682">
    <property type="protein sequence ID" value="QJD98360.1"/>
    <property type="molecule type" value="Genomic_DNA"/>
</dbReference>